<keyword evidence="6" id="KW-0812">Transmembrane</keyword>
<dbReference type="EC" id="2.7.13.3" evidence="2"/>
<comment type="caution">
    <text evidence="7">The sequence shown here is derived from an EMBL/GenBank/DDBJ whole genome shotgun (WGS) entry which is preliminary data.</text>
</comment>
<dbReference type="GO" id="GO:0000160">
    <property type="term" value="P:phosphorelay signal transduction system"/>
    <property type="evidence" value="ECO:0007669"/>
    <property type="project" value="UniProtKB-KW"/>
</dbReference>
<dbReference type="InterPro" id="IPR050482">
    <property type="entry name" value="Sensor_HK_TwoCompSys"/>
</dbReference>
<feature type="transmembrane region" description="Helical" evidence="6">
    <location>
        <begin position="24"/>
        <end position="43"/>
    </location>
</feature>
<keyword evidence="6" id="KW-1133">Transmembrane helix</keyword>
<keyword evidence="6" id="KW-0472">Membrane</keyword>
<keyword evidence="8" id="KW-1185">Reference proteome</keyword>
<keyword evidence="5" id="KW-0902">Two-component regulatory system</keyword>
<evidence type="ECO:0000313" key="8">
    <source>
        <dbReference type="Proteomes" id="UP000077701"/>
    </source>
</evidence>
<protein>
    <recommendedName>
        <fullName evidence="2">histidine kinase</fullName>
        <ecNumber evidence="2">2.7.13.3</ecNumber>
    </recommendedName>
</protein>
<feature type="transmembrane region" description="Helical" evidence="6">
    <location>
        <begin position="76"/>
        <end position="96"/>
    </location>
</feature>
<sequence length="381" mass="39395">MATIIAAMIVCALAGRLITPGASPGAIASAVVTCSAAAVVIALRQVRRRAALVLSVIAPVSAGVSVLHAHRYGDGAGAWAYMETLALLLMMIVVIRGVPVRRAVAAGLVGGLAESLIILRVVPAPSPLEAAGLCAFWGLGAGGAAVIGMYLRRLDSERLRSVIGARRAQRLNLARDLHDFIAHDLGEMVVHAQVGQVVSGRERETLRHIELTGRRALAALSATVRALHEMDDGAATGDGATTDEGMPGLGDLPRIVEDFAAPGTVSATLRMDPGLAERLPRRLGTTVSRIVIESLSNVRRHAPDAGSVEVEVVGTGTNVTISVVNGPGSGAPVRSSTTRLGLAGLEERVRSLGGRFAAAPLARGGWQVVAEIPVDTLLPDD</sequence>
<gene>
    <name evidence="7" type="ORF">PS9374_06156</name>
</gene>
<reference evidence="8" key="2">
    <citation type="submission" date="2016-04" db="EMBL/GenBank/DDBJ databases">
        <title>Planomonospora sphaerica JCM9374 whole genome shotgun sequence.</title>
        <authorList>
            <person name="Suzuki T."/>
            <person name="Dohra H."/>
            <person name="Kodani S."/>
        </authorList>
    </citation>
    <scope>NUCLEOTIDE SEQUENCE [LARGE SCALE GENOMIC DNA]</scope>
    <source>
        <strain evidence="8">JCM 9374</strain>
    </source>
</reference>
<evidence type="ECO:0000256" key="2">
    <source>
        <dbReference type="ARBA" id="ARBA00012438"/>
    </source>
</evidence>
<dbReference type="CDD" id="cd16917">
    <property type="entry name" value="HATPase_UhpB-NarQ-NarX-like"/>
    <property type="match status" value="1"/>
</dbReference>
<accession>A0A161LLN4</accession>
<organism evidence="7 8">
    <name type="scientific">Planomonospora sphaerica</name>
    <dbReference type="NCBI Taxonomy" id="161355"/>
    <lineage>
        <taxon>Bacteria</taxon>
        <taxon>Bacillati</taxon>
        <taxon>Actinomycetota</taxon>
        <taxon>Actinomycetes</taxon>
        <taxon>Streptosporangiales</taxon>
        <taxon>Streptosporangiaceae</taxon>
        <taxon>Planomonospora</taxon>
    </lineage>
</organism>
<evidence type="ECO:0000256" key="5">
    <source>
        <dbReference type="ARBA" id="ARBA00023012"/>
    </source>
</evidence>
<dbReference type="PANTHER" id="PTHR24421:SF10">
    <property type="entry name" value="NITRATE_NITRITE SENSOR PROTEIN NARQ"/>
    <property type="match status" value="1"/>
</dbReference>
<keyword evidence="3" id="KW-0808">Transferase</keyword>
<evidence type="ECO:0000256" key="6">
    <source>
        <dbReference type="SAM" id="Phobius"/>
    </source>
</evidence>
<dbReference type="GO" id="GO:0004673">
    <property type="term" value="F:protein histidine kinase activity"/>
    <property type="evidence" value="ECO:0007669"/>
    <property type="project" value="UniProtKB-EC"/>
</dbReference>
<evidence type="ECO:0000256" key="1">
    <source>
        <dbReference type="ARBA" id="ARBA00000085"/>
    </source>
</evidence>
<reference evidence="7 8" key="1">
    <citation type="journal article" date="2016" name="Genome Announc.">
        <title>Draft Genome Sequence of Planomonospora sphaerica JCM9374, a Rare Actinomycete.</title>
        <authorList>
            <person name="Dohra H."/>
            <person name="Suzuki T."/>
            <person name="Inoue Y."/>
            <person name="Kodani S."/>
        </authorList>
    </citation>
    <scope>NUCLEOTIDE SEQUENCE [LARGE SCALE GENOMIC DNA]</scope>
    <source>
        <strain evidence="7 8">JCM 9374</strain>
    </source>
</reference>
<evidence type="ECO:0000256" key="3">
    <source>
        <dbReference type="ARBA" id="ARBA00022679"/>
    </source>
</evidence>
<comment type="catalytic activity">
    <reaction evidence="1">
        <text>ATP + protein L-histidine = ADP + protein N-phospho-L-histidine.</text>
        <dbReference type="EC" id="2.7.13.3"/>
    </reaction>
</comment>
<dbReference type="EMBL" id="BDCX01000017">
    <property type="protein sequence ID" value="GAT70474.1"/>
    <property type="molecule type" value="Genomic_DNA"/>
</dbReference>
<dbReference type="Proteomes" id="UP000077701">
    <property type="component" value="Unassembled WGS sequence"/>
</dbReference>
<dbReference type="Gene3D" id="1.20.5.1930">
    <property type="match status" value="1"/>
</dbReference>
<dbReference type="AlphaFoldDB" id="A0A161LLN4"/>
<proteinExistence type="predicted"/>
<dbReference type="Gene3D" id="3.30.565.10">
    <property type="entry name" value="Histidine kinase-like ATPase, C-terminal domain"/>
    <property type="match status" value="1"/>
</dbReference>
<feature type="transmembrane region" description="Helical" evidence="6">
    <location>
        <begin position="50"/>
        <end position="70"/>
    </location>
</feature>
<feature type="transmembrane region" description="Helical" evidence="6">
    <location>
        <begin position="103"/>
        <end position="124"/>
    </location>
</feature>
<evidence type="ECO:0000256" key="4">
    <source>
        <dbReference type="ARBA" id="ARBA00022777"/>
    </source>
</evidence>
<evidence type="ECO:0000313" key="7">
    <source>
        <dbReference type="EMBL" id="GAT70474.1"/>
    </source>
</evidence>
<dbReference type="InterPro" id="IPR036890">
    <property type="entry name" value="HATPase_C_sf"/>
</dbReference>
<feature type="transmembrane region" description="Helical" evidence="6">
    <location>
        <begin position="130"/>
        <end position="151"/>
    </location>
</feature>
<dbReference type="STRING" id="161355.PS9374_06156"/>
<dbReference type="PANTHER" id="PTHR24421">
    <property type="entry name" value="NITRATE/NITRITE SENSOR PROTEIN NARX-RELATED"/>
    <property type="match status" value="1"/>
</dbReference>
<name>A0A161LLN4_9ACTN</name>
<keyword evidence="4 7" id="KW-0418">Kinase</keyword>
<dbReference type="SUPFAM" id="SSF55874">
    <property type="entry name" value="ATPase domain of HSP90 chaperone/DNA topoisomerase II/histidine kinase"/>
    <property type="match status" value="1"/>
</dbReference>